<gene>
    <name evidence="2" type="ORF">RXV94_09650</name>
</gene>
<feature type="repeat" description="TPR" evidence="1">
    <location>
        <begin position="472"/>
        <end position="505"/>
    </location>
</feature>
<reference evidence="2 3" key="1">
    <citation type="submission" date="2023-10" db="EMBL/GenBank/DDBJ databases">
        <title>Marimonas sp. nov. isolated from tidal mud flat.</title>
        <authorList>
            <person name="Jaincy N.J."/>
            <person name="Srinivasan S."/>
            <person name="Lee S.-S."/>
        </authorList>
    </citation>
    <scope>NUCLEOTIDE SEQUENCE [LARGE SCALE GENOMIC DNA]</scope>
    <source>
        <strain evidence="2 3">MJ-SS3</strain>
    </source>
</reference>
<feature type="repeat" description="TPR" evidence="1">
    <location>
        <begin position="61"/>
        <end position="94"/>
    </location>
</feature>
<dbReference type="SUPFAM" id="SSF48452">
    <property type="entry name" value="TPR-like"/>
    <property type="match status" value="1"/>
</dbReference>
<dbReference type="PANTHER" id="PTHR45588:SF1">
    <property type="entry name" value="WW DOMAIN-CONTAINING PROTEIN"/>
    <property type="match status" value="1"/>
</dbReference>
<evidence type="ECO:0000313" key="3">
    <source>
        <dbReference type="Proteomes" id="UP001268651"/>
    </source>
</evidence>
<proteinExistence type="predicted"/>
<dbReference type="Proteomes" id="UP001268651">
    <property type="component" value="Unassembled WGS sequence"/>
</dbReference>
<evidence type="ECO:0000313" key="2">
    <source>
        <dbReference type="EMBL" id="MDU8886423.1"/>
    </source>
</evidence>
<organism evidence="2 3">
    <name type="scientific">Gilvirhabdus luticola</name>
    <dbReference type="NCBI Taxonomy" id="3079858"/>
    <lineage>
        <taxon>Bacteria</taxon>
        <taxon>Pseudomonadati</taxon>
        <taxon>Bacteroidota</taxon>
        <taxon>Flavobacteriia</taxon>
        <taxon>Flavobacteriales</taxon>
        <taxon>Flavobacteriaceae</taxon>
        <taxon>Gilvirhabdus</taxon>
    </lineage>
</organism>
<dbReference type="Gene3D" id="1.25.40.10">
    <property type="entry name" value="Tetratricopeptide repeat domain"/>
    <property type="match status" value="2"/>
</dbReference>
<keyword evidence="1" id="KW-0802">TPR repeat</keyword>
<dbReference type="EMBL" id="JAWHTF010000005">
    <property type="protein sequence ID" value="MDU8886423.1"/>
    <property type="molecule type" value="Genomic_DNA"/>
</dbReference>
<keyword evidence="3" id="KW-1185">Reference proteome</keyword>
<accession>A0ABU3U7P0</accession>
<sequence length="557" mass="63848">MKSLKLIIILFTTVCLTGCKNKSSNPNPDLASINLLRGELILCNSEQFGDVSFSLPCDYNTRETFDLGISLLHSFEYAEAEKAFVKVIDMDPDCAMAYWGVSMSIFHSLWMQSDLSYLEKGEKLIKIADKLNLEAKEKDYLDAIGVFYKDWQTIDQQTRKELYEKKMEALYKKYKNDTEAAVFYALALRTAADPNDKMYTKQKKSGKILEDLFVKYPNHPGIAHYIIHNYDYPELAHLALGTARRYAQIAPASAHAQHMPSHIFTRLGLWKESIQSNIHSTESALCYAENINPESHWDEELHGMDYLVYAYLQIGNNTKAKEQYDYLKTFDDVFPANFKIAYSAAAIPTRIALENKNWIQASQLQLPDIKINWEVFPWQEAILHFGRSLGFSRIGDVVSAESELKILESLYQKLIKQNDDYKSGQVLIQINAAQAWIELAKGNDEKAFKRMLKASALENNTSKHAVTPCEVLPADELLGDLYIRLNKPKEALEAYEFCLKKHPNRFNSLYGAAITAKQIGNHEKMTLYFQTLMKQTENTISDRVEISEIKDYFSQRK</sequence>
<dbReference type="InterPro" id="IPR011990">
    <property type="entry name" value="TPR-like_helical_dom_sf"/>
</dbReference>
<protein>
    <recommendedName>
        <fullName evidence="4">Tetratricopeptide repeat protein</fullName>
    </recommendedName>
</protein>
<comment type="caution">
    <text evidence="2">The sequence shown here is derived from an EMBL/GenBank/DDBJ whole genome shotgun (WGS) entry which is preliminary data.</text>
</comment>
<name>A0ABU3U7P0_9FLAO</name>
<dbReference type="InterPro" id="IPR019734">
    <property type="entry name" value="TPR_rpt"/>
</dbReference>
<evidence type="ECO:0000256" key="1">
    <source>
        <dbReference type="PROSITE-ProRule" id="PRU00339"/>
    </source>
</evidence>
<dbReference type="RefSeq" id="WP_316662457.1">
    <property type="nucleotide sequence ID" value="NZ_JAWHTF010000005.1"/>
</dbReference>
<dbReference type="PANTHER" id="PTHR45588">
    <property type="entry name" value="TPR DOMAIN-CONTAINING PROTEIN"/>
    <property type="match status" value="1"/>
</dbReference>
<evidence type="ECO:0008006" key="4">
    <source>
        <dbReference type="Google" id="ProtNLM"/>
    </source>
</evidence>
<dbReference type="PROSITE" id="PS50005">
    <property type="entry name" value="TPR"/>
    <property type="match status" value="2"/>
</dbReference>